<dbReference type="RefSeq" id="XP_040724414.1">
    <property type="nucleotide sequence ID" value="XM_040867180.1"/>
</dbReference>
<feature type="transmembrane region" description="Helical" evidence="1">
    <location>
        <begin position="213"/>
        <end position="235"/>
    </location>
</feature>
<feature type="transmembrane region" description="Helical" evidence="1">
    <location>
        <begin position="365"/>
        <end position="386"/>
    </location>
</feature>
<name>A0A1Y2FB09_PROLT</name>
<evidence type="ECO:0000313" key="3">
    <source>
        <dbReference type="Proteomes" id="UP000193685"/>
    </source>
</evidence>
<sequence length="436" mass="50127">EPDRRLVEQALSSRWRRVGLLYCLPTGIVLLYSAIPFPLYPSTKHDGVTTDFWFFLFVFYGIYNAVGLLYITKLFNLISVNWWPEELGVFSFLLFWSASIGVGSLLYLIKDDWGTWTLTWSMLTLCTLCLPVIAGFLSIHRVHLERAQSRGDLTLAQQKRIPFLAGIDVHVPQSYKRFLWFVVVLAIGLGSFAMGETYAYIWLSTLPHSSADVLLYVYVWVACIYVLDSLTSFIIEAKIECYPLNFMFRLYYALTHQIYVRNLYARLRSPQQFAVVQGASSFITVIIAPVVMTSIVHRLVKWATRSDIDLEQYRKNSARGFYLKTWAANTTMLAFLGWVTILHFGSNKAAFPYYDFARDGEAYSWELTFIASGAVWCCEILSCWIARRIMQYSFDLNVDKTMQEDLKTFPDLLPAGIVLTVFVLMNILMSTVHLSF</sequence>
<comment type="caution">
    <text evidence="2">The sequence shown here is derived from an EMBL/GenBank/DDBJ whole genome shotgun (WGS) entry which is preliminary data.</text>
</comment>
<dbReference type="PANTHER" id="PTHR40467:SF1">
    <property type="match status" value="1"/>
</dbReference>
<feature type="non-terminal residue" evidence="2">
    <location>
        <position position="1"/>
    </location>
</feature>
<keyword evidence="1" id="KW-0472">Membrane</keyword>
<dbReference type="OrthoDB" id="5541877at2759"/>
<proteinExistence type="predicted"/>
<feature type="transmembrane region" description="Helical" evidence="1">
    <location>
        <begin position="321"/>
        <end position="345"/>
    </location>
</feature>
<feature type="transmembrane region" description="Helical" evidence="1">
    <location>
        <begin position="178"/>
        <end position="201"/>
    </location>
</feature>
<keyword evidence="3" id="KW-1185">Reference proteome</keyword>
<accession>A0A1Y2FB09</accession>
<dbReference type="PANTHER" id="PTHR40467">
    <property type="match status" value="1"/>
</dbReference>
<evidence type="ECO:0000256" key="1">
    <source>
        <dbReference type="SAM" id="Phobius"/>
    </source>
</evidence>
<feature type="transmembrane region" description="Helical" evidence="1">
    <location>
        <begin position="115"/>
        <end position="139"/>
    </location>
</feature>
<feature type="transmembrane region" description="Helical" evidence="1">
    <location>
        <begin position="412"/>
        <end position="434"/>
    </location>
</feature>
<feature type="transmembrane region" description="Helical" evidence="1">
    <location>
        <begin position="52"/>
        <end position="75"/>
    </location>
</feature>
<feature type="transmembrane region" description="Helical" evidence="1">
    <location>
        <begin position="87"/>
        <end position="109"/>
    </location>
</feature>
<organism evidence="2 3">
    <name type="scientific">Protomyces lactucae-debilis</name>
    <dbReference type="NCBI Taxonomy" id="2754530"/>
    <lineage>
        <taxon>Eukaryota</taxon>
        <taxon>Fungi</taxon>
        <taxon>Dikarya</taxon>
        <taxon>Ascomycota</taxon>
        <taxon>Taphrinomycotina</taxon>
        <taxon>Taphrinomycetes</taxon>
        <taxon>Taphrinales</taxon>
        <taxon>Protomycetaceae</taxon>
        <taxon>Protomyces</taxon>
    </lineage>
</organism>
<evidence type="ECO:0000313" key="2">
    <source>
        <dbReference type="EMBL" id="ORY80526.1"/>
    </source>
</evidence>
<dbReference type="Proteomes" id="UP000193685">
    <property type="component" value="Unassembled WGS sequence"/>
</dbReference>
<keyword evidence="1" id="KW-1133">Transmembrane helix</keyword>
<gene>
    <name evidence="2" type="ORF">BCR37DRAFT_335360</name>
</gene>
<feature type="transmembrane region" description="Helical" evidence="1">
    <location>
        <begin position="279"/>
        <end position="300"/>
    </location>
</feature>
<dbReference type="InterPro" id="IPR039966">
    <property type="entry name" value="C553.12c"/>
</dbReference>
<protein>
    <submittedName>
        <fullName evidence="2">Uncharacterized protein</fullName>
    </submittedName>
</protein>
<feature type="transmembrane region" description="Helical" evidence="1">
    <location>
        <begin position="242"/>
        <end position="259"/>
    </location>
</feature>
<dbReference type="GeneID" id="63783779"/>
<keyword evidence="1" id="KW-0812">Transmembrane</keyword>
<dbReference type="EMBL" id="MCFI01000013">
    <property type="protein sequence ID" value="ORY80526.1"/>
    <property type="molecule type" value="Genomic_DNA"/>
</dbReference>
<feature type="non-terminal residue" evidence="2">
    <location>
        <position position="436"/>
    </location>
</feature>
<dbReference type="OMA" id="WWSRYGL"/>
<feature type="transmembrane region" description="Helical" evidence="1">
    <location>
        <begin position="20"/>
        <end position="40"/>
    </location>
</feature>
<reference evidence="2 3" key="1">
    <citation type="submission" date="2016-07" db="EMBL/GenBank/DDBJ databases">
        <title>Pervasive Adenine N6-methylation of Active Genes in Fungi.</title>
        <authorList>
            <consortium name="DOE Joint Genome Institute"/>
            <person name="Mondo S.J."/>
            <person name="Dannebaum R.O."/>
            <person name="Kuo R.C."/>
            <person name="Labutti K."/>
            <person name="Haridas S."/>
            <person name="Kuo A."/>
            <person name="Salamov A."/>
            <person name="Ahrendt S.R."/>
            <person name="Lipzen A."/>
            <person name="Sullivan W."/>
            <person name="Andreopoulos W.B."/>
            <person name="Clum A."/>
            <person name="Lindquist E."/>
            <person name="Daum C."/>
            <person name="Ramamoorthy G.K."/>
            <person name="Gryganskyi A."/>
            <person name="Culley D."/>
            <person name="Magnuson J.K."/>
            <person name="James T.Y."/>
            <person name="O'Malley M.A."/>
            <person name="Stajich J.E."/>
            <person name="Spatafora J.W."/>
            <person name="Visel A."/>
            <person name="Grigoriev I.V."/>
        </authorList>
    </citation>
    <scope>NUCLEOTIDE SEQUENCE [LARGE SCALE GENOMIC DNA]</scope>
    <source>
        <strain evidence="2 3">12-1054</strain>
    </source>
</reference>
<dbReference type="AlphaFoldDB" id="A0A1Y2FB09"/>